<sequence>MAAKSPYLLGVSTDKTTEQLNRPIPKVLRLEVAPDLPTVSTSSIQETPWMSYVSPPVKSEWPSVSSKSKKAHLAPEYQFYYGDSTDLAKSKERNKKRTIRVPIDPPQLGAWARGSDRQQ</sequence>
<organism evidence="2">
    <name type="scientific">viral metagenome</name>
    <dbReference type="NCBI Taxonomy" id="1070528"/>
    <lineage>
        <taxon>unclassified sequences</taxon>
        <taxon>metagenomes</taxon>
        <taxon>organismal metagenomes</taxon>
    </lineage>
</organism>
<feature type="region of interest" description="Disordered" evidence="1">
    <location>
        <begin position="90"/>
        <end position="119"/>
    </location>
</feature>
<evidence type="ECO:0000256" key="1">
    <source>
        <dbReference type="SAM" id="MobiDB-lite"/>
    </source>
</evidence>
<protein>
    <submittedName>
        <fullName evidence="2">Uncharacterized protein</fullName>
    </submittedName>
</protein>
<proteinExistence type="predicted"/>
<evidence type="ECO:0000313" key="2">
    <source>
        <dbReference type="EMBL" id="QHT97613.1"/>
    </source>
</evidence>
<dbReference type="EMBL" id="MN740283">
    <property type="protein sequence ID" value="QHT97613.1"/>
    <property type="molecule type" value="Genomic_DNA"/>
</dbReference>
<accession>A0A6C0J1T5</accession>
<name>A0A6C0J1T5_9ZZZZ</name>
<dbReference type="AlphaFoldDB" id="A0A6C0J1T5"/>
<reference evidence="2" key="1">
    <citation type="journal article" date="2020" name="Nature">
        <title>Giant virus diversity and host interactions through global metagenomics.</title>
        <authorList>
            <person name="Schulz F."/>
            <person name="Roux S."/>
            <person name="Paez-Espino D."/>
            <person name="Jungbluth S."/>
            <person name="Walsh D.A."/>
            <person name="Denef V.J."/>
            <person name="McMahon K.D."/>
            <person name="Konstantinidis K.T."/>
            <person name="Eloe-Fadrosh E.A."/>
            <person name="Kyrpides N.C."/>
            <person name="Woyke T."/>
        </authorList>
    </citation>
    <scope>NUCLEOTIDE SEQUENCE</scope>
    <source>
        <strain evidence="2">GVMAG-M-3300025572-1</strain>
    </source>
</reference>